<dbReference type="Proteomes" id="UP000009340">
    <property type="component" value="Unassembled WGS sequence"/>
</dbReference>
<organism evidence="2 3">
    <name type="scientific">Cronobacter condimenti 1330</name>
    <dbReference type="NCBI Taxonomy" id="1073999"/>
    <lineage>
        <taxon>Bacteria</taxon>
        <taxon>Pseudomonadati</taxon>
        <taxon>Pseudomonadota</taxon>
        <taxon>Gammaproteobacteria</taxon>
        <taxon>Enterobacterales</taxon>
        <taxon>Enterobacteriaceae</taxon>
        <taxon>Cronobacter</taxon>
    </lineage>
</organism>
<dbReference type="EMBL" id="CAKW01000118">
    <property type="protein sequence ID" value="CCJ73915.1"/>
    <property type="molecule type" value="Genomic_DNA"/>
</dbReference>
<feature type="transmembrane region" description="Helical" evidence="1">
    <location>
        <begin position="16"/>
        <end position="34"/>
    </location>
</feature>
<keyword evidence="1" id="KW-0472">Membrane</keyword>
<accession>K8A389</accession>
<evidence type="ECO:0000313" key="3">
    <source>
        <dbReference type="Proteomes" id="UP000009340"/>
    </source>
</evidence>
<dbReference type="Pfam" id="PF19942">
    <property type="entry name" value="DUF6404"/>
    <property type="match status" value="1"/>
</dbReference>
<name>K8A389_9ENTR</name>
<keyword evidence="1" id="KW-0812">Transmembrane</keyword>
<dbReference type="STRING" id="1073999.AFK62_11905"/>
<protein>
    <submittedName>
        <fullName evidence="2">Uncharacterized protein</fullName>
    </submittedName>
</protein>
<keyword evidence="1" id="KW-1133">Transmembrane helix</keyword>
<reference evidence="2" key="1">
    <citation type="submission" date="2012-07" db="EMBL/GenBank/DDBJ databases">
        <authorList>
            <person name="Cummings C."/>
        </authorList>
    </citation>
    <scope>NUCLEOTIDE SEQUENCE</scope>
    <source>
        <strain evidence="2">1330</strain>
    </source>
</reference>
<proteinExistence type="predicted"/>
<sequence length="50" mass="5966">MWFCDWRSHGVQPSEAFVRSLMYGVFSGVASAAFHRWRKRVHNLPDWKDL</sequence>
<comment type="caution">
    <text evidence="2">The sequence shown here is derived from an EMBL/GenBank/DDBJ whole genome shotgun (WGS) entry which is preliminary data.</text>
</comment>
<evidence type="ECO:0000313" key="2">
    <source>
        <dbReference type="EMBL" id="CCJ73915.1"/>
    </source>
</evidence>
<gene>
    <name evidence="2" type="ORF">BN137_3304</name>
</gene>
<dbReference type="AlphaFoldDB" id="K8A389"/>
<dbReference type="InterPro" id="IPR045644">
    <property type="entry name" value="DUF6404"/>
</dbReference>
<evidence type="ECO:0000256" key="1">
    <source>
        <dbReference type="SAM" id="Phobius"/>
    </source>
</evidence>